<dbReference type="SUPFAM" id="SSF54928">
    <property type="entry name" value="RNA-binding domain, RBD"/>
    <property type="match status" value="1"/>
</dbReference>
<sequence length="241" mass="26132">MAFNDGNCLWVRGIPPECQKEDLLKLFRSYGQVANVQIPCDPATRRHKGYAFVTMISMAQAKDCIQALHGAELGGHGLLVEMSKRGAAYGKTPGIYLGSTKSCGSILRRRSSEERALTRLERPLEPGLLKGEEAAFPEPLSEPMSSAAFASAAEPVTEPGGEPLTEEDPPAEPQRCPAPRTCREDSPPPLKQKLVEGLKSPRSSRISELEAANVRAAAQQTADSLLLQFQRQGAAVFYDNI</sequence>
<protein>
    <recommendedName>
        <fullName evidence="3">RRM domain-containing protein</fullName>
    </recommendedName>
</protein>
<dbReference type="CDD" id="cd00590">
    <property type="entry name" value="RRM_SF"/>
    <property type="match status" value="1"/>
</dbReference>
<keyword evidence="1" id="KW-0694">RNA-binding</keyword>
<dbReference type="SMART" id="SM00360">
    <property type="entry name" value="RRM"/>
    <property type="match status" value="1"/>
</dbReference>
<dbReference type="InterPro" id="IPR000504">
    <property type="entry name" value="RRM_dom"/>
</dbReference>
<feature type="domain" description="RRM" evidence="3">
    <location>
        <begin position="7"/>
        <end position="85"/>
    </location>
</feature>
<dbReference type="AlphaFoldDB" id="A0A812KTL0"/>
<dbReference type="PROSITE" id="PS50102">
    <property type="entry name" value="RRM"/>
    <property type="match status" value="1"/>
</dbReference>
<dbReference type="InterPro" id="IPR050441">
    <property type="entry name" value="RBM"/>
</dbReference>
<reference evidence="4" key="1">
    <citation type="submission" date="2021-02" db="EMBL/GenBank/DDBJ databases">
        <authorList>
            <person name="Dougan E. K."/>
            <person name="Rhodes N."/>
            <person name="Thang M."/>
            <person name="Chan C."/>
        </authorList>
    </citation>
    <scope>NUCLEOTIDE SEQUENCE</scope>
</reference>
<keyword evidence="5" id="KW-1185">Reference proteome</keyword>
<accession>A0A812KTL0</accession>
<dbReference type="EMBL" id="CAJNDS010000779">
    <property type="protein sequence ID" value="CAE7233235.1"/>
    <property type="molecule type" value="Genomic_DNA"/>
</dbReference>
<gene>
    <name evidence="4" type="ORF">SNAT2548_LOCUS9725</name>
</gene>
<dbReference type="InterPro" id="IPR012677">
    <property type="entry name" value="Nucleotide-bd_a/b_plait_sf"/>
</dbReference>
<organism evidence="4 5">
    <name type="scientific">Symbiodinium natans</name>
    <dbReference type="NCBI Taxonomy" id="878477"/>
    <lineage>
        <taxon>Eukaryota</taxon>
        <taxon>Sar</taxon>
        <taxon>Alveolata</taxon>
        <taxon>Dinophyceae</taxon>
        <taxon>Suessiales</taxon>
        <taxon>Symbiodiniaceae</taxon>
        <taxon>Symbiodinium</taxon>
    </lineage>
</organism>
<evidence type="ECO:0000256" key="1">
    <source>
        <dbReference type="PROSITE-ProRule" id="PRU00176"/>
    </source>
</evidence>
<evidence type="ECO:0000313" key="5">
    <source>
        <dbReference type="Proteomes" id="UP000604046"/>
    </source>
</evidence>
<dbReference type="InterPro" id="IPR035979">
    <property type="entry name" value="RBD_domain_sf"/>
</dbReference>
<evidence type="ECO:0000256" key="2">
    <source>
        <dbReference type="SAM" id="MobiDB-lite"/>
    </source>
</evidence>
<proteinExistence type="predicted"/>
<evidence type="ECO:0000313" key="4">
    <source>
        <dbReference type="EMBL" id="CAE7233235.1"/>
    </source>
</evidence>
<dbReference type="OrthoDB" id="6159137at2759"/>
<dbReference type="GO" id="GO:0003723">
    <property type="term" value="F:RNA binding"/>
    <property type="evidence" value="ECO:0007669"/>
    <property type="project" value="UniProtKB-UniRule"/>
</dbReference>
<dbReference type="Proteomes" id="UP000604046">
    <property type="component" value="Unassembled WGS sequence"/>
</dbReference>
<dbReference type="Pfam" id="PF00076">
    <property type="entry name" value="RRM_1"/>
    <property type="match status" value="1"/>
</dbReference>
<name>A0A812KTL0_9DINO</name>
<evidence type="ECO:0000259" key="3">
    <source>
        <dbReference type="PROSITE" id="PS50102"/>
    </source>
</evidence>
<feature type="region of interest" description="Disordered" evidence="2">
    <location>
        <begin position="137"/>
        <end position="204"/>
    </location>
</feature>
<comment type="caution">
    <text evidence="4">The sequence shown here is derived from an EMBL/GenBank/DDBJ whole genome shotgun (WGS) entry which is preliminary data.</text>
</comment>
<dbReference type="PANTHER" id="PTHR48034">
    <property type="entry name" value="TRANSFORMER-2 SEX-DETERMINING PROTEIN-RELATED"/>
    <property type="match status" value="1"/>
</dbReference>
<dbReference type="Gene3D" id="3.30.70.330">
    <property type="match status" value="1"/>
</dbReference>